<dbReference type="PATRIC" id="fig|55758.3.peg.995"/>
<protein>
    <recommendedName>
        <fullName evidence="3">Transposase</fullName>
    </recommendedName>
</protein>
<reference evidence="1 2" key="1">
    <citation type="submission" date="2016-04" db="EMBL/GenBank/DDBJ databases">
        <title>Genome sequence of Methanobrevibacter filiformis DSM 11501.</title>
        <authorList>
            <person name="Poehlein A."/>
            <person name="Seedorf H."/>
            <person name="Daniel R."/>
        </authorList>
    </citation>
    <scope>NUCLEOTIDE SEQUENCE [LARGE SCALE GENOMIC DNA]</scope>
    <source>
        <strain evidence="1 2">DSM 11501</strain>
    </source>
</reference>
<sequence length="147" mass="16933">MKQRRVELDDEEDVCLKKMVKKEKEISRARILLLLDRGKKIKDIADYLDISVSTVNKIKKRYLDEGLESALNDKPRSGQPQKYDVEKETEIIALACTNPPKGRKQWTVRLIASELKNKPGFETISRESVRIILKKAKQNHGKKECGV</sequence>
<name>A0A166CDU5_9EURY</name>
<dbReference type="Gene3D" id="1.10.10.10">
    <property type="entry name" value="Winged helix-like DNA-binding domain superfamily/Winged helix DNA-binding domain"/>
    <property type="match status" value="1"/>
</dbReference>
<accession>A0A166CDU5</accession>
<keyword evidence="2" id="KW-1185">Reference proteome</keyword>
<gene>
    <name evidence="1" type="ORF">MBFIL_08820</name>
</gene>
<dbReference type="InterPro" id="IPR036388">
    <property type="entry name" value="WH-like_DNA-bd_sf"/>
</dbReference>
<dbReference type="AlphaFoldDB" id="A0A166CDU5"/>
<dbReference type="Proteomes" id="UP000077066">
    <property type="component" value="Unassembled WGS sequence"/>
</dbReference>
<organism evidence="1 2">
    <name type="scientific">Methanobrevibacter filiformis</name>
    <dbReference type="NCBI Taxonomy" id="55758"/>
    <lineage>
        <taxon>Archaea</taxon>
        <taxon>Methanobacteriati</taxon>
        <taxon>Methanobacteriota</taxon>
        <taxon>Methanomada group</taxon>
        <taxon>Methanobacteria</taxon>
        <taxon>Methanobacteriales</taxon>
        <taxon>Methanobacteriaceae</taxon>
        <taxon>Methanobrevibacter</taxon>
    </lineage>
</organism>
<evidence type="ECO:0000313" key="2">
    <source>
        <dbReference type="Proteomes" id="UP000077066"/>
    </source>
</evidence>
<dbReference type="InterPro" id="IPR009057">
    <property type="entry name" value="Homeodomain-like_sf"/>
</dbReference>
<dbReference type="EMBL" id="LWMT01000156">
    <property type="protein sequence ID" value="KZX14403.1"/>
    <property type="molecule type" value="Genomic_DNA"/>
</dbReference>
<dbReference type="Pfam" id="PF13565">
    <property type="entry name" value="HTH_32"/>
    <property type="match status" value="1"/>
</dbReference>
<evidence type="ECO:0000313" key="1">
    <source>
        <dbReference type="EMBL" id="KZX14403.1"/>
    </source>
</evidence>
<evidence type="ECO:0008006" key="3">
    <source>
        <dbReference type="Google" id="ProtNLM"/>
    </source>
</evidence>
<dbReference type="SUPFAM" id="SSF46689">
    <property type="entry name" value="Homeodomain-like"/>
    <property type="match status" value="1"/>
</dbReference>
<proteinExistence type="predicted"/>
<comment type="caution">
    <text evidence="1">The sequence shown here is derived from an EMBL/GenBank/DDBJ whole genome shotgun (WGS) entry which is preliminary data.</text>
</comment>
<dbReference type="STRING" id="55758.MBFIL_08820"/>